<protein>
    <submittedName>
        <fullName evidence="1">(Mediterranean fruit fly) hypothetical protein</fullName>
    </submittedName>
</protein>
<dbReference type="Proteomes" id="UP000606786">
    <property type="component" value="Unassembled WGS sequence"/>
</dbReference>
<dbReference type="EMBL" id="CAJHJT010000034">
    <property type="protein sequence ID" value="CAD7006034.1"/>
    <property type="molecule type" value="Genomic_DNA"/>
</dbReference>
<proteinExistence type="predicted"/>
<sequence length="65" mass="7377">MPNDASTSQEAQGHNHRLTYIQRNSAHRLLMTKEGYGWGSISKPGLERDRFRDIDDHGVVAPVMQ</sequence>
<keyword evidence="2" id="KW-1185">Reference proteome</keyword>
<organism evidence="1 2">
    <name type="scientific">Ceratitis capitata</name>
    <name type="common">Mediterranean fruit fly</name>
    <name type="synonym">Tephritis capitata</name>
    <dbReference type="NCBI Taxonomy" id="7213"/>
    <lineage>
        <taxon>Eukaryota</taxon>
        <taxon>Metazoa</taxon>
        <taxon>Ecdysozoa</taxon>
        <taxon>Arthropoda</taxon>
        <taxon>Hexapoda</taxon>
        <taxon>Insecta</taxon>
        <taxon>Pterygota</taxon>
        <taxon>Neoptera</taxon>
        <taxon>Endopterygota</taxon>
        <taxon>Diptera</taxon>
        <taxon>Brachycera</taxon>
        <taxon>Muscomorpha</taxon>
        <taxon>Tephritoidea</taxon>
        <taxon>Tephritidae</taxon>
        <taxon>Ceratitis</taxon>
        <taxon>Ceratitis</taxon>
    </lineage>
</organism>
<gene>
    <name evidence="1" type="ORF">CCAP1982_LOCUS14369</name>
</gene>
<accession>A0A811V553</accession>
<comment type="caution">
    <text evidence="1">The sequence shown here is derived from an EMBL/GenBank/DDBJ whole genome shotgun (WGS) entry which is preliminary data.</text>
</comment>
<evidence type="ECO:0000313" key="2">
    <source>
        <dbReference type="Proteomes" id="UP000606786"/>
    </source>
</evidence>
<dbReference type="AlphaFoldDB" id="A0A811V553"/>
<evidence type="ECO:0000313" key="1">
    <source>
        <dbReference type="EMBL" id="CAD7006034.1"/>
    </source>
</evidence>
<feature type="non-terminal residue" evidence="1">
    <location>
        <position position="65"/>
    </location>
</feature>
<reference evidence="1" key="1">
    <citation type="submission" date="2020-11" db="EMBL/GenBank/DDBJ databases">
        <authorList>
            <person name="Whitehead M."/>
        </authorList>
    </citation>
    <scope>NUCLEOTIDE SEQUENCE</scope>
    <source>
        <strain evidence="1">EGII</strain>
    </source>
</reference>
<name>A0A811V553_CERCA</name>